<keyword evidence="3" id="KW-0695">RNA-directed DNA polymerase</keyword>
<feature type="compositionally biased region" description="Basic and acidic residues" evidence="1">
    <location>
        <begin position="74"/>
        <end position="86"/>
    </location>
</feature>
<accession>A0ABQ5CA54</accession>
<dbReference type="CDD" id="cd00303">
    <property type="entry name" value="retropepsin_like"/>
    <property type="match status" value="1"/>
</dbReference>
<organism evidence="3 4">
    <name type="scientific">Tanacetum coccineum</name>
    <dbReference type="NCBI Taxonomy" id="301880"/>
    <lineage>
        <taxon>Eukaryota</taxon>
        <taxon>Viridiplantae</taxon>
        <taxon>Streptophyta</taxon>
        <taxon>Embryophyta</taxon>
        <taxon>Tracheophyta</taxon>
        <taxon>Spermatophyta</taxon>
        <taxon>Magnoliopsida</taxon>
        <taxon>eudicotyledons</taxon>
        <taxon>Gunneridae</taxon>
        <taxon>Pentapetalae</taxon>
        <taxon>asterids</taxon>
        <taxon>campanulids</taxon>
        <taxon>Asterales</taxon>
        <taxon>Asteraceae</taxon>
        <taxon>Asteroideae</taxon>
        <taxon>Anthemideae</taxon>
        <taxon>Anthemidinae</taxon>
        <taxon>Tanacetum</taxon>
    </lineage>
</organism>
<keyword evidence="3" id="KW-0808">Transferase</keyword>
<dbReference type="Proteomes" id="UP001151760">
    <property type="component" value="Unassembled WGS sequence"/>
</dbReference>
<dbReference type="EMBL" id="BQNB010014014">
    <property type="protein sequence ID" value="GJT22962.1"/>
    <property type="molecule type" value="Genomic_DNA"/>
</dbReference>
<feature type="compositionally biased region" description="Acidic residues" evidence="1">
    <location>
        <begin position="27"/>
        <end position="38"/>
    </location>
</feature>
<dbReference type="InterPro" id="IPR013103">
    <property type="entry name" value="RVT_2"/>
</dbReference>
<keyword evidence="3" id="KW-0548">Nucleotidyltransferase</keyword>
<feature type="region of interest" description="Disordered" evidence="1">
    <location>
        <begin position="934"/>
        <end position="972"/>
    </location>
</feature>
<dbReference type="PANTHER" id="PTHR15503">
    <property type="entry name" value="LDOC1 RELATED"/>
    <property type="match status" value="1"/>
</dbReference>
<reference evidence="3" key="2">
    <citation type="submission" date="2022-01" db="EMBL/GenBank/DDBJ databases">
        <authorList>
            <person name="Yamashiro T."/>
            <person name="Shiraishi A."/>
            <person name="Satake H."/>
            <person name="Nakayama K."/>
        </authorList>
    </citation>
    <scope>NUCLEOTIDE SEQUENCE</scope>
</reference>
<comment type="caution">
    <text evidence="3">The sequence shown here is derived from an EMBL/GenBank/DDBJ whole genome shotgun (WGS) entry which is preliminary data.</text>
</comment>
<name>A0ABQ5CA54_9ASTR</name>
<feature type="domain" description="Reverse transcriptase Ty1/copia-type" evidence="2">
    <location>
        <begin position="826"/>
        <end position="886"/>
    </location>
</feature>
<proteinExistence type="predicted"/>
<dbReference type="Pfam" id="PF07727">
    <property type="entry name" value="RVT_2"/>
    <property type="match status" value="1"/>
</dbReference>
<feature type="region of interest" description="Disordered" evidence="1">
    <location>
        <begin position="295"/>
        <end position="326"/>
    </location>
</feature>
<dbReference type="InterPro" id="IPR021109">
    <property type="entry name" value="Peptidase_aspartic_dom_sf"/>
</dbReference>
<dbReference type="PANTHER" id="PTHR15503:SF45">
    <property type="entry name" value="RNA-DIRECTED DNA POLYMERASE HOMOLOG"/>
    <property type="match status" value="1"/>
</dbReference>
<evidence type="ECO:0000313" key="3">
    <source>
        <dbReference type="EMBL" id="GJT22962.1"/>
    </source>
</evidence>
<evidence type="ECO:0000313" key="4">
    <source>
        <dbReference type="Proteomes" id="UP001151760"/>
    </source>
</evidence>
<feature type="compositionally biased region" description="Basic and acidic residues" evidence="1">
    <location>
        <begin position="944"/>
        <end position="972"/>
    </location>
</feature>
<dbReference type="Gene3D" id="2.40.70.10">
    <property type="entry name" value="Acid Proteases"/>
    <property type="match status" value="1"/>
</dbReference>
<feature type="compositionally biased region" description="Basic and acidic residues" evidence="1">
    <location>
        <begin position="39"/>
        <end position="50"/>
    </location>
</feature>
<gene>
    <name evidence="3" type="ORF">Tco_0892899</name>
</gene>
<sequence>MKKEMRMISKDGTISEFLGYTSSKEEKEEEEEEEEEEKEESKKKGLKEAFEIGSNSESSGYAASDNEVESDLESTARSEPKCKEMEDTCESGIRPKLDSSKAVPAYMLPDYPSQYDKIMRLEILFISSNVYKFYLFIEMAPNRRVTNNVNNANANGGNNGCSYKGFLACNPQDYDRKGGAIALTRWIEKMESVEFKALLVEEFCPSNEMEKLESEFWNHTMVGANHAGYTDWFHELAKLVPHLVTPKSKRIGRYINGLAPQIRGMLRATQPTTIQSAILKAGILTDKAVRCGTLTRSSEKRKEAEETRNRLALEGNQNTQNNGNQAKGSAFNVNAVDALQDPNVVMGTFSLNDHFAIVLFDSRADFSFISTKFAPLLNVKPSIVSPRYVIEVANGKKEEVDRIIRDCKLELENSLFTIDLTLFGHSDSSNLGGYQNGIGPVLRFGGNDESKKKQKSTLEANSFEGFRYPTQMGLTLGYERFQKYFCQLRDSWRGLTVDVESVDWNKSISEDDDNYAFMANNNSGSDTQVPSCSNECKESYANIKRLYDTQREQLSDASVEIKVILRVLRKLKPLFVVLQQINFDNSGNLSYENEVFQSVFRCNASDSENPPLHKRLAKTCEMQAVPPPMTGNYFPLDLMDKEGFTAMPETTQTKWSCEEKRNMYLIEAVRTIACDSFLPNTFWVKLLVLLALFLTGKDLNWLFDLDYLTDSMNYLSVSSENQANIHAGQQESNQNAGTKDKIVAGDSEKEDESAQDCFEVPFWHSYSSTNTSSSKSDKQRRIMLAQTAKDSGTTLLIPLDIQLILPLQMSWGELLQEELLQFEIQKVWILVDLPYGKKAIGTKWVYRNKKDERGVVVRNKARLVAQEHRQEEGIDYDEVFALCLSLWLIVDELCGLNHQVSKILSLLRKSTKWLKLCMDYIKLQELGTDISQKVEKPSKKRQNRARDGKVCEDEAQSKSSHLREEKAKKNIT</sequence>
<feature type="region of interest" description="Disordered" evidence="1">
    <location>
        <begin position="1"/>
        <end position="94"/>
    </location>
</feature>
<protein>
    <submittedName>
        <fullName evidence="3">Reverse transcriptase domain-containing protein</fullName>
    </submittedName>
</protein>
<dbReference type="Pfam" id="PF08284">
    <property type="entry name" value="RVP_2"/>
    <property type="match status" value="1"/>
</dbReference>
<keyword evidence="4" id="KW-1185">Reference proteome</keyword>
<feature type="compositionally biased region" description="Basic and acidic residues" evidence="1">
    <location>
        <begin position="297"/>
        <end position="311"/>
    </location>
</feature>
<evidence type="ECO:0000256" key="1">
    <source>
        <dbReference type="SAM" id="MobiDB-lite"/>
    </source>
</evidence>
<dbReference type="InterPro" id="IPR032567">
    <property type="entry name" value="RTL1-rel"/>
</dbReference>
<reference evidence="3" key="1">
    <citation type="journal article" date="2022" name="Int. J. Mol. Sci.">
        <title>Draft Genome of Tanacetum Coccineum: Genomic Comparison of Closely Related Tanacetum-Family Plants.</title>
        <authorList>
            <person name="Yamashiro T."/>
            <person name="Shiraishi A."/>
            <person name="Nakayama K."/>
            <person name="Satake H."/>
        </authorList>
    </citation>
    <scope>NUCLEOTIDE SEQUENCE</scope>
</reference>
<feature type="compositionally biased region" description="Low complexity" evidence="1">
    <location>
        <begin position="315"/>
        <end position="325"/>
    </location>
</feature>
<evidence type="ECO:0000259" key="2">
    <source>
        <dbReference type="Pfam" id="PF07727"/>
    </source>
</evidence>
<dbReference type="GO" id="GO:0003964">
    <property type="term" value="F:RNA-directed DNA polymerase activity"/>
    <property type="evidence" value="ECO:0007669"/>
    <property type="project" value="UniProtKB-KW"/>
</dbReference>